<accession>A0AAV0CLZ9</accession>
<proteinExistence type="predicted"/>
<organism evidence="1 2">
    <name type="scientific">Cuscuta epithymum</name>
    <dbReference type="NCBI Taxonomy" id="186058"/>
    <lineage>
        <taxon>Eukaryota</taxon>
        <taxon>Viridiplantae</taxon>
        <taxon>Streptophyta</taxon>
        <taxon>Embryophyta</taxon>
        <taxon>Tracheophyta</taxon>
        <taxon>Spermatophyta</taxon>
        <taxon>Magnoliopsida</taxon>
        <taxon>eudicotyledons</taxon>
        <taxon>Gunneridae</taxon>
        <taxon>Pentapetalae</taxon>
        <taxon>asterids</taxon>
        <taxon>lamiids</taxon>
        <taxon>Solanales</taxon>
        <taxon>Convolvulaceae</taxon>
        <taxon>Cuscuteae</taxon>
        <taxon>Cuscuta</taxon>
        <taxon>Cuscuta subgen. Cuscuta</taxon>
    </lineage>
</organism>
<reference evidence="1" key="1">
    <citation type="submission" date="2022-07" db="EMBL/GenBank/DDBJ databases">
        <authorList>
            <person name="Macas J."/>
            <person name="Novak P."/>
            <person name="Neumann P."/>
        </authorList>
    </citation>
    <scope>NUCLEOTIDE SEQUENCE</scope>
</reference>
<keyword evidence="2" id="KW-1185">Reference proteome</keyword>
<sequence>MIPASTHVAAKKARKKFVTNSKKISSGTFRSSTTDTSYYSSCYPVSENQKRVRNYETSYSSCSSVSKSRRCAGISKTSSSSCFPFRKLGRVLEIQKLPRVHDFQFQKLVQNTPQLPTSVVSLLLKLRSVLETRRLSILAMEPFP</sequence>
<evidence type="ECO:0000313" key="1">
    <source>
        <dbReference type="EMBL" id="CAH9078867.1"/>
    </source>
</evidence>
<name>A0AAV0CLZ9_9ASTE</name>
<dbReference type="AlphaFoldDB" id="A0AAV0CLZ9"/>
<evidence type="ECO:0000313" key="2">
    <source>
        <dbReference type="Proteomes" id="UP001152523"/>
    </source>
</evidence>
<dbReference type="Proteomes" id="UP001152523">
    <property type="component" value="Unassembled WGS sequence"/>
</dbReference>
<protein>
    <submittedName>
        <fullName evidence="1">Uncharacterized protein</fullName>
    </submittedName>
</protein>
<dbReference type="EMBL" id="CAMAPF010000033">
    <property type="protein sequence ID" value="CAH9078867.1"/>
    <property type="molecule type" value="Genomic_DNA"/>
</dbReference>
<comment type="caution">
    <text evidence="1">The sequence shown here is derived from an EMBL/GenBank/DDBJ whole genome shotgun (WGS) entry which is preliminary data.</text>
</comment>
<gene>
    <name evidence="1" type="ORF">CEPIT_LOCUS6626</name>
</gene>